<dbReference type="CDD" id="cd12108">
    <property type="entry name" value="Hr-like"/>
    <property type="match status" value="1"/>
</dbReference>
<evidence type="ECO:0000313" key="2">
    <source>
        <dbReference type="EMBL" id="KGN40052.1"/>
    </source>
</evidence>
<protein>
    <recommendedName>
        <fullName evidence="1">Hemerythrin-like domain-containing protein</fullName>
    </recommendedName>
</protein>
<comment type="caution">
    <text evidence="2">The sequence shown here is derived from an EMBL/GenBank/DDBJ whole genome shotgun (WGS) entry which is preliminary data.</text>
</comment>
<dbReference type="eggNOG" id="COG3945">
    <property type="taxonomic scope" value="Bacteria"/>
</dbReference>
<dbReference type="OrthoDB" id="5197650at2"/>
<evidence type="ECO:0000313" key="3">
    <source>
        <dbReference type="Proteomes" id="UP000030013"/>
    </source>
</evidence>
<dbReference type="EMBL" id="AVPL01000055">
    <property type="protein sequence ID" value="KGN40052.1"/>
    <property type="molecule type" value="Genomic_DNA"/>
</dbReference>
<dbReference type="RefSeq" id="WP_052113176.1">
    <property type="nucleotide sequence ID" value="NZ_AVPL01000055.1"/>
</dbReference>
<name>A0A0A0JVI8_9MICO</name>
<sequence length="232" mass="25858">MTATPHTDDTTAAGRPLVDTSAMPTIHSYFRRELRLAGGLVRGIPDGDRRRAAVVVDHLDFLRRSLHHHHTIEDELLWPVLLQRVPDELAPLVHLMESQHERVDALLGTVDAALPRLREADDPALQDEVADTLDTLYVHLVEHLDAEEERLLPIAARTLTQAEWDALGEAGRSEGTKKEGVLTLGMFQHDGDPADFAKMLATAPAPVRWLLPRLARRAFRRHALRVHGTASP</sequence>
<proteinExistence type="predicted"/>
<gene>
    <name evidence="2" type="ORF">N801_16535</name>
</gene>
<dbReference type="AlphaFoldDB" id="A0A0A0JVI8"/>
<dbReference type="InterPro" id="IPR012312">
    <property type="entry name" value="Hemerythrin-like"/>
</dbReference>
<dbReference type="PANTHER" id="PTHR39966:SF1">
    <property type="entry name" value="HEMERYTHRIN-LIKE DOMAIN-CONTAINING PROTEIN"/>
    <property type="match status" value="1"/>
</dbReference>
<dbReference type="STRING" id="1385519.N801_16535"/>
<organism evidence="2 3">
    <name type="scientific">Knoellia aerolata DSM 18566</name>
    <dbReference type="NCBI Taxonomy" id="1385519"/>
    <lineage>
        <taxon>Bacteria</taxon>
        <taxon>Bacillati</taxon>
        <taxon>Actinomycetota</taxon>
        <taxon>Actinomycetes</taxon>
        <taxon>Micrococcales</taxon>
        <taxon>Intrasporangiaceae</taxon>
        <taxon>Knoellia</taxon>
    </lineage>
</organism>
<dbReference type="GO" id="GO:0005886">
    <property type="term" value="C:plasma membrane"/>
    <property type="evidence" value="ECO:0007669"/>
    <property type="project" value="TreeGrafter"/>
</dbReference>
<dbReference type="Gene3D" id="1.20.120.520">
    <property type="entry name" value="nmb1532 protein domain like"/>
    <property type="match status" value="1"/>
</dbReference>
<accession>A0A0A0JVI8</accession>
<dbReference type="PANTHER" id="PTHR39966">
    <property type="entry name" value="BLL2471 PROTEIN-RELATED"/>
    <property type="match status" value="1"/>
</dbReference>
<feature type="domain" description="Hemerythrin-like" evidence="1">
    <location>
        <begin position="22"/>
        <end position="155"/>
    </location>
</feature>
<dbReference type="Pfam" id="PF01814">
    <property type="entry name" value="Hemerythrin"/>
    <property type="match status" value="1"/>
</dbReference>
<keyword evidence="3" id="KW-1185">Reference proteome</keyword>
<evidence type="ECO:0000259" key="1">
    <source>
        <dbReference type="Pfam" id="PF01814"/>
    </source>
</evidence>
<dbReference type="Proteomes" id="UP000030013">
    <property type="component" value="Unassembled WGS sequence"/>
</dbReference>
<reference evidence="2 3" key="1">
    <citation type="submission" date="2013-08" db="EMBL/GenBank/DDBJ databases">
        <title>The genome sequence of Knoellia aerolata.</title>
        <authorList>
            <person name="Zhu W."/>
            <person name="Wang G."/>
        </authorList>
    </citation>
    <scope>NUCLEOTIDE SEQUENCE [LARGE SCALE GENOMIC DNA]</scope>
    <source>
        <strain evidence="2 3">DSM 18566</strain>
    </source>
</reference>